<evidence type="ECO:0000256" key="4">
    <source>
        <dbReference type="ARBA" id="ARBA00022655"/>
    </source>
</evidence>
<feature type="domain" description="Putative oxidoreductase/dehydrogenase Rossmann-like" evidence="10">
    <location>
        <begin position="2"/>
        <end position="107"/>
    </location>
</feature>
<dbReference type="GO" id="GO:0005829">
    <property type="term" value="C:cytosol"/>
    <property type="evidence" value="ECO:0007669"/>
    <property type="project" value="TreeGrafter"/>
</dbReference>
<dbReference type="Pfam" id="PF10728">
    <property type="entry name" value="DUF2520"/>
    <property type="match status" value="1"/>
</dbReference>
<reference evidence="12" key="2">
    <citation type="submission" date="2023-02" db="EMBL/GenBank/DDBJ databases">
        <authorList>
            <person name="Sun Q."/>
            <person name="Mori K."/>
        </authorList>
    </citation>
    <scope>NUCLEOTIDE SEQUENCE</scope>
    <source>
        <strain evidence="12">NBRC 112290</strain>
    </source>
</reference>
<dbReference type="SUPFAM" id="SSF51735">
    <property type="entry name" value="NAD(P)-binding Rossmann-fold domains"/>
    <property type="match status" value="1"/>
</dbReference>
<evidence type="ECO:0000256" key="9">
    <source>
        <dbReference type="SAM" id="MobiDB-lite"/>
    </source>
</evidence>
<evidence type="ECO:0000259" key="10">
    <source>
        <dbReference type="Pfam" id="PF10727"/>
    </source>
</evidence>
<protein>
    <recommendedName>
        <fullName evidence="8">Pantothenate synthetase</fullName>
        <shortName evidence="8">PS</shortName>
        <ecNumber evidence="8">6.3.2.1</ecNumber>
    </recommendedName>
    <alternativeName>
        <fullName evidence="8">Pantoate--beta-alanine ligase</fullName>
    </alternativeName>
    <alternativeName>
        <fullName evidence="8">Pantoate-activating enzyme</fullName>
    </alternativeName>
</protein>
<keyword evidence="6 8" id="KW-0067">ATP-binding</keyword>
<dbReference type="Gene3D" id="1.10.1040.20">
    <property type="entry name" value="ProC-like, C-terminal domain"/>
    <property type="match status" value="1"/>
</dbReference>
<comment type="subunit">
    <text evidence="8">Homodimer.</text>
</comment>
<dbReference type="InterPro" id="IPR037108">
    <property type="entry name" value="TM1727-like_C_sf"/>
</dbReference>
<evidence type="ECO:0000256" key="8">
    <source>
        <dbReference type="HAMAP-Rule" id="MF_00158"/>
    </source>
</evidence>
<dbReference type="Gene3D" id="3.40.50.720">
    <property type="entry name" value="NAD(P)-binding Rossmann-like Domain"/>
    <property type="match status" value="1"/>
</dbReference>
<comment type="pathway">
    <text evidence="1 8">Cofactor biosynthesis; (R)-pantothenate biosynthesis; (R)-pantothenate from (R)-pantoate and beta-alanine: step 1/1.</text>
</comment>
<dbReference type="SUPFAM" id="SSF52374">
    <property type="entry name" value="Nucleotidylyl transferase"/>
    <property type="match status" value="1"/>
</dbReference>
<keyword evidence="5 8" id="KW-0547">Nucleotide-binding</keyword>
<comment type="function">
    <text evidence="8">Catalyzes the condensation of pantoate with beta-alanine in an ATP-dependent reaction via a pantoyl-adenylate intermediate.</text>
</comment>
<evidence type="ECO:0000259" key="11">
    <source>
        <dbReference type="Pfam" id="PF10728"/>
    </source>
</evidence>
<proteinExistence type="inferred from homology"/>
<comment type="caution">
    <text evidence="12">The sequence shown here is derived from an EMBL/GenBank/DDBJ whole genome shotgun (WGS) entry which is preliminary data.</text>
</comment>
<feature type="binding site" evidence="8">
    <location>
        <position position="371"/>
    </location>
    <ligand>
        <name>beta-alanine</name>
        <dbReference type="ChEBI" id="CHEBI:57966"/>
    </ligand>
</feature>
<evidence type="ECO:0000313" key="12">
    <source>
        <dbReference type="EMBL" id="GMA32442.1"/>
    </source>
</evidence>
<evidence type="ECO:0000313" key="13">
    <source>
        <dbReference type="Proteomes" id="UP001157161"/>
    </source>
</evidence>
<feature type="binding site" evidence="8">
    <location>
        <begin position="500"/>
        <end position="503"/>
    </location>
    <ligand>
        <name>ATP</name>
        <dbReference type="ChEBI" id="CHEBI:30616"/>
    </ligand>
</feature>
<comment type="similarity">
    <text evidence="2 8">Belongs to the pantothenate synthetase family.</text>
</comment>
<keyword evidence="8" id="KW-0963">Cytoplasm</keyword>
<organism evidence="12 13">
    <name type="scientific">Litorihabitans aurantiacus</name>
    <dbReference type="NCBI Taxonomy" id="1930061"/>
    <lineage>
        <taxon>Bacteria</taxon>
        <taxon>Bacillati</taxon>
        <taxon>Actinomycetota</taxon>
        <taxon>Actinomycetes</taxon>
        <taxon>Micrococcales</taxon>
        <taxon>Beutenbergiaceae</taxon>
        <taxon>Litorihabitans</taxon>
    </lineage>
</organism>
<reference evidence="12" key="1">
    <citation type="journal article" date="2014" name="Int. J. Syst. Evol. Microbiol.">
        <title>Complete genome sequence of Corynebacterium casei LMG S-19264T (=DSM 44701T), isolated from a smear-ripened cheese.</title>
        <authorList>
            <consortium name="US DOE Joint Genome Institute (JGI-PGF)"/>
            <person name="Walter F."/>
            <person name="Albersmeier A."/>
            <person name="Kalinowski J."/>
            <person name="Ruckert C."/>
        </authorList>
    </citation>
    <scope>NUCLEOTIDE SEQUENCE</scope>
    <source>
        <strain evidence="12">NBRC 112290</strain>
    </source>
</reference>
<dbReference type="GO" id="GO:0004592">
    <property type="term" value="F:pantoate-beta-alanine ligase activity"/>
    <property type="evidence" value="ECO:0007669"/>
    <property type="project" value="UniProtKB-UniRule"/>
</dbReference>
<dbReference type="EC" id="6.3.2.1" evidence="8"/>
<dbReference type="SUPFAM" id="SSF48179">
    <property type="entry name" value="6-phosphogluconate dehydrogenase C-terminal domain-like"/>
    <property type="match status" value="1"/>
</dbReference>
<keyword evidence="4 8" id="KW-0566">Pantothenate biosynthesis</keyword>
<dbReference type="PANTHER" id="PTHR21299:SF1">
    <property type="entry name" value="PANTOATE--BETA-ALANINE LIGASE"/>
    <property type="match status" value="1"/>
</dbReference>
<dbReference type="EMBL" id="BSUM01000001">
    <property type="protein sequence ID" value="GMA32442.1"/>
    <property type="molecule type" value="Genomic_DNA"/>
</dbReference>
<dbReference type="PANTHER" id="PTHR21299">
    <property type="entry name" value="CYTIDYLATE KINASE/PANTOATE-BETA-ALANINE LIGASE"/>
    <property type="match status" value="1"/>
</dbReference>
<comment type="miscellaneous">
    <text evidence="8">The reaction proceeds by a bi uni uni bi ping pong mechanism.</text>
</comment>
<keyword evidence="3 8" id="KW-0436">Ligase</keyword>
<feature type="region of interest" description="Disordered" evidence="9">
    <location>
        <begin position="291"/>
        <end position="312"/>
    </location>
</feature>
<dbReference type="GO" id="GO:0005524">
    <property type="term" value="F:ATP binding"/>
    <property type="evidence" value="ECO:0007669"/>
    <property type="project" value="UniProtKB-KW"/>
</dbReference>
<dbReference type="InterPro" id="IPR018931">
    <property type="entry name" value="DUF2520"/>
</dbReference>
<dbReference type="InterPro" id="IPR003721">
    <property type="entry name" value="Pantoate_ligase"/>
</dbReference>
<dbReference type="Gene3D" id="3.30.1300.10">
    <property type="entry name" value="Pantoate-beta-alanine ligase, C-terminal domain"/>
    <property type="match status" value="1"/>
</dbReference>
<feature type="binding site" evidence="8">
    <location>
        <position position="371"/>
    </location>
    <ligand>
        <name>(R)-pantoate</name>
        <dbReference type="ChEBI" id="CHEBI:15980"/>
    </ligand>
</feature>
<evidence type="ECO:0000256" key="7">
    <source>
        <dbReference type="ARBA" id="ARBA00048258"/>
    </source>
</evidence>
<keyword evidence="13" id="KW-1185">Reference proteome</keyword>
<dbReference type="InterPro" id="IPR036291">
    <property type="entry name" value="NAD(P)-bd_dom_sf"/>
</dbReference>
<accession>A0AA38CVI5</accession>
<sequence>MGAVLASALRQVGHEIRAVSGASPDTLERIDALLPGVEVRDALEVARGADLVLVTVPDDDIAAVTGWLAAQGAFHPGQLVVHASGRHGVEVLRPALDAGAIGLAIHPAMTFSGTSIDLSRLVGAPFAVTAPAPVLPIGQALVVELGGEPVLLPEAARGAYHAALSHASNHLVTLVAQARDVLAAAGVDDGARLLGPLTRASLEGALGEGAAALTGPVSRGDTGTVAVHLAALGAVADVSDTADGVPDPALDAAEVSLAYRALARATAHLAHREGRIDAATRADLVRLVREHPGGGDTAPTAPSGSGPVGTRTRLDPVRTVAALRAARARLTGDVAVVMTMGALHEGHLSLVRAARTAARHVIVTIFVNPTQFGDAGDLAAYPRTLEADLDALATLGPDAPDVVFAPSASEIYPDGTAAPGARVVAGPAAHGYEGASRPGHFDGVLTVVTKLLHLTRPDVAVFGAKDAQQLAVVRAMVRALDLPLWVLAAPVVRDDDGLARSSRNVRLGPGGRRAALALPRSVAVVERLAAAGAGVADVERAARAELEGADGVALDYADLVDPDTFAPLAADAPTGADGPREATYVVAAVVDGVRLLDTTTVTLHPREA</sequence>
<dbReference type="Proteomes" id="UP001157161">
    <property type="component" value="Unassembled WGS sequence"/>
</dbReference>
<dbReference type="InterPro" id="IPR042176">
    <property type="entry name" value="Pantoate_ligase_C"/>
</dbReference>
<dbReference type="GO" id="GO:0015940">
    <property type="term" value="P:pantothenate biosynthetic process"/>
    <property type="evidence" value="ECO:0007669"/>
    <property type="project" value="UniProtKB-UniRule"/>
</dbReference>
<dbReference type="Pfam" id="PF02569">
    <property type="entry name" value="Pantoate_ligase"/>
    <property type="match status" value="1"/>
</dbReference>
<dbReference type="AlphaFoldDB" id="A0AA38CVI5"/>
<feature type="binding site" evidence="8">
    <location>
        <begin position="463"/>
        <end position="466"/>
    </location>
    <ligand>
        <name>ATP</name>
        <dbReference type="ChEBI" id="CHEBI:30616"/>
    </ligand>
</feature>
<evidence type="ECO:0000256" key="6">
    <source>
        <dbReference type="ARBA" id="ARBA00022840"/>
    </source>
</evidence>
<evidence type="ECO:0000256" key="1">
    <source>
        <dbReference type="ARBA" id="ARBA00004990"/>
    </source>
</evidence>
<gene>
    <name evidence="8" type="primary">panC</name>
    <name evidence="12" type="ORF">GCM10025875_24340</name>
</gene>
<comment type="catalytic activity">
    <reaction evidence="7 8">
        <text>(R)-pantoate + beta-alanine + ATP = (R)-pantothenate + AMP + diphosphate + H(+)</text>
        <dbReference type="Rhea" id="RHEA:10912"/>
        <dbReference type="ChEBI" id="CHEBI:15378"/>
        <dbReference type="ChEBI" id="CHEBI:15980"/>
        <dbReference type="ChEBI" id="CHEBI:29032"/>
        <dbReference type="ChEBI" id="CHEBI:30616"/>
        <dbReference type="ChEBI" id="CHEBI:33019"/>
        <dbReference type="ChEBI" id="CHEBI:57966"/>
        <dbReference type="ChEBI" id="CHEBI:456215"/>
        <dbReference type="EC" id="6.3.2.1"/>
    </reaction>
</comment>
<dbReference type="NCBIfam" id="TIGR00018">
    <property type="entry name" value="panC"/>
    <property type="match status" value="1"/>
</dbReference>
<feature type="domain" description="DUF2520" evidence="11">
    <location>
        <begin position="125"/>
        <end position="247"/>
    </location>
</feature>
<name>A0AA38CVI5_9MICO</name>
<dbReference type="Gene3D" id="3.40.50.620">
    <property type="entry name" value="HUPs"/>
    <property type="match status" value="1"/>
</dbReference>
<feature type="binding site" evidence="8">
    <location>
        <begin position="340"/>
        <end position="347"/>
    </location>
    <ligand>
        <name>ATP</name>
        <dbReference type="ChEBI" id="CHEBI:30616"/>
    </ligand>
</feature>
<dbReference type="InterPro" id="IPR019665">
    <property type="entry name" value="OxRdtase/DH_put_Rossmann_dom"/>
</dbReference>
<feature type="active site" description="Proton donor" evidence="8">
    <location>
        <position position="347"/>
    </location>
</feature>
<dbReference type="InterPro" id="IPR014729">
    <property type="entry name" value="Rossmann-like_a/b/a_fold"/>
</dbReference>
<feature type="binding site" evidence="8">
    <location>
        <position position="492"/>
    </location>
    <ligand>
        <name>ATP</name>
        <dbReference type="ChEBI" id="CHEBI:30616"/>
    </ligand>
</feature>
<evidence type="ECO:0000256" key="5">
    <source>
        <dbReference type="ARBA" id="ARBA00022741"/>
    </source>
</evidence>
<evidence type="ECO:0000256" key="3">
    <source>
        <dbReference type="ARBA" id="ARBA00022598"/>
    </source>
</evidence>
<dbReference type="HAMAP" id="MF_00158">
    <property type="entry name" value="PanC"/>
    <property type="match status" value="1"/>
</dbReference>
<evidence type="ECO:0000256" key="2">
    <source>
        <dbReference type="ARBA" id="ARBA00009256"/>
    </source>
</evidence>
<comment type="subcellular location">
    <subcellularLocation>
        <location evidence="8">Cytoplasm</location>
    </subcellularLocation>
</comment>
<dbReference type="Pfam" id="PF10727">
    <property type="entry name" value="Rossmann-like"/>
    <property type="match status" value="1"/>
</dbReference>
<dbReference type="InterPro" id="IPR008927">
    <property type="entry name" value="6-PGluconate_DH-like_C_sf"/>
</dbReference>
<feature type="binding site" evidence="8">
    <location>
        <position position="469"/>
    </location>
    <ligand>
        <name>(R)-pantoate</name>
        <dbReference type="ChEBI" id="CHEBI:15980"/>
    </ligand>
</feature>